<evidence type="ECO:0000313" key="2">
    <source>
        <dbReference type="Proteomes" id="UP000314294"/>
    </source>
</evidence>
<organism evidence="1 2">
    <name type="scientific">Liparis tanakae</name>
    <name type="common">Tanaka's snailfish</name>
    <dbReference type="NCBI Taxonomy" id="230148"/>
    <lineage>
        <taxon>Eukaryota</taxon>
        <taxon>Metazoa</taxon>
        <taxon>Chordata</taxon>
        <taxon>Craniata</taxon>
        <taxon>Vertebrata</taxon>
        <taxon>Euteleostomi</taxon>
        <taxon>Actinopterygii</taxon>
        <taxon>Neopterygii</taxon>
        <taxon>Teleostei</taxon>
        <taxon>Neoteleostei</taxon>
        <taxon>Acanthomorphata</taxon>
        <taxon>Eupercaria</taxon>
        <taxon>Perciformes</taxon>
        <taxon>Cottioidei</taxon>
        <taxon>Cottales</taxon>
        <taxon>Liparidae</taxon>
        <taxon>Liparis</taxon>
    </lineage>
</organism>
<comment type="caution">
    <text evidence="1">The sequence shown here is derived from an EMBL/GenBank/DDBJ whole genome shotgun (WGS) entry which is preliminary data.</text>
</comment>
<keyword evidence="2" id="KW-1185">Reference proteome</keyword>
<name>A0A4Z2G4Q6_9TELE</name>
<protein>
    <submittedName>
        <fullName evidence="1">Uncharacterized protein</fullName>
    </submittedName>
</protein>
<gene>
    <name evidence="1" type="ORF">EYF80_041253</name>
</gene>
<evidence type="ECO:0000313" key="1">
    <source>
        <dbReference type="EMBL" id="TNN48557.1"/>
    </source>
</evidence>
<proteinExistence type="predicted"/>
<dbReference type="Proteomes" id="UP000314294">
    <property type="component" value="Unassembled WGS sequence"/>
</dbReference>
<accession>A0A4Z2G4Q6</accession>
<dbReference type="AlphaFoldDB" id="A0A4Z2G4Q6"/>
<reference evidence="1 2" key="1">
    <citation type="submission" date="2019-03" db="EMBL/GenBank/DDBJ databases">
        <title>First draft genome of Liparis tanakae, snailfish: a comprehensive survey of snailfish specific genes.</title>
        <authorList>
            <person name="Kim W."/>
            <person name="Song I."/>
            <person name="Jeong J.-H."/>
            <person name="Kim D."/>
            <person name="Kim S."/>
            <person name="Ryu S."/>
            <person name="Song J.Y."/>
            <person name="Lee S.K."/>
        </authorList>
    </citation>
    <scope>NUCLEOTIDE SEQUENCE [LARGE SCALE GENOMIC DNA]</scope>
    <source>
        <tissue evidence="1">Muscle</tissue>
    </source>
</reference>
<dbReference type="EMBL" id="SRLO01000692">
    <property type="protein sequence ID" value="TNN48557.1"/>
    <property type="molecule type" value="Genomic_DNA"/>
</dbReference>
<sequence>MSGAERACMCLAMQEERGGEEARWRGSEVARKRGGEEAPALTLTDRSARRFCSSQHCGARRCNALEKGIFLERSQHHRPVASK</sequence>